<feature type="binding site" evidence="7">
    <location>
        <begin position="306"/>
        <end position="310"/>
    </location>
    <ligand>
        <name>FMN</name>
        <dbReference type="ChEBI" id="CHEBI:58210"/>
    </ligand>
</feature>
<evidence type="ECO:0000313" key="9">
    <source>
        <dbReference type="EMBL" id="NMO13490.1"/>
    </source>
</evidence>
<reference evidence="9 10" key="1">
    <citation type="submission" date="2020-04" db="EMBL/GenBank/DDBJ databases">
        <title>Draft genome of Pyxidicoccus fallax type strain.</title>
        <authorList>
            <person name="Whitworth D.E."/>
        </authorList>
    </citation>
    <scope>NUCLEOTIDE SEQUENCE [LARGE SCALE GENOMIC DNA]</scope>
    <source>
        <strain evidence="9 10">DSM 14698</strain>
    </source>
</reference>
<dbReference type="GO" id="GO:0010181">
    <property type="term" value="F:FMN binding"/>
    <property type="evidence" value="ECO:0007669"/>
    <property type="project" value="InterPro"/>
</dbReference>
<keyword evidence="3 7" id="KW-0288">FMN</keyword>
<comment type="cofactor">
    <cofactor evidence="1">
        <name>FMN</name>
        <dbReference type="ChEBI" id="CHEBI:58210"/>
    </cofactor>
</comment>
<feature type="binding site" evidence="7">
    <location>
        <position position="128"/>
    </location>
    <ligand>
        <name>glyoxylate</name>
        <dbReference type="ChEBI" id="CHEBI:36655"/>
    </ligand>
</feature>
<dbReference type="Pfam" id="PF01070">
    <property type="entry name" value="FMN_dh"/>
    <property type="match status" value="1"/>
</dbReference>
<feature type="binding site" evidence="7">
    <location>
        <position position="275"/>
    </location>
    <ligand>
        <name>glyoxylate</name>
        <dbReference type="ChEBI" id="CHEBI:36655"/>
    </ligand>
</feature>
<feature type="binding site" evidence="7">
    <location>
        <begin position="76"/>
        <end position="78"/>
    </location>
    <ligand>
        <name>FMN</name>
        <dbReference type="ChEBI" id="CHEBI:58210"/>
    </ligand>
</feature>
<accession>A0A848L3J0</accession>
<feature type="binding site" evidence="7">
    <location>
        <position position="251"/>
    </location>
    <ligand>
        <name>FMN</name>
        <dbReference type="ChEBI" id="CHEBI:58210"/>
    </ligand>
</feature>
<keyword evidence="2 7" id="KW-0285">Flavoprotein</keyword>
<dbReference type="SUPFAM" id="SSF51395">
    <property type="entry name" value="FMN-linked oxidoreductases"/>
    <property type="match status" value="1"/>
</dbReference>
<sequence>MIVNIEDLRHRARRRLPKAVFDYVEGASEDGFTAAANRRGFDRYLFRARSLVDVSVVDRTTTVLGEKLATPLILGPTGLAGLLAPRGEELAAKAAASRGALFTLSTMSIGTIEEVASASTAPLWFQLYVWRDRGVTRSLVERAKAAGYRALCLTVDVPAMGNRENDRRNGFTIPPRITFTNLLDVFRHLGWVLRMSSSPRATFGNFVDLPELKRTDAVSVAQFTNAQFDPSVTWKDVEWLRTVWPGPLVLKGISCAEDARRAVELGVEALIVSNHGGRQLDFLPGAVDVLPEVVDAVEGRSEIILDGGIRRGSDVVKAIAMGARACMIGRPFLYGLAANGQAGVELALDILSKEIDRTLALLGRPRLADLDRSALRVDAPALLDAPASPLRLVEGARRLPAGNTHG</sequence>
<gene>
    <name evidence="9" type="ORF">HG543_01230</name>
</gene>
<dbReference type="RefSeq" id="WP_169342768.1">
    <property type="nucleotide sequence ID" value="NZ_JABBJJ010000003.1"/>
</dbReference>
<dbReference type="GO" id="GO:0004459">
    <property type="term" value="F:L-lactate dehydrogenase (NAD+) activity"/>
    <property type="evidence" value="ECO:0007669"/>
    <property type="project" value="TreeGrafter"/>
</dbReference>
<evidence type="ECO:0000256" key="4">
    <source>
        <dbReference type="ARBA" id="ARBA00023002"/>
    </source>
</evidence>
<feature type="binding site" evidence="7">
    <location>
        <position position="273"/>
    </location>
    <ligand>
        <name>FMN</name>
        <dbReference type="ChEBI" id="CHEBI:58210"/>
    </ligand>
</feature>
<feature type="binding site" evidence="7">
    <location>
        <position position="23"/>
    </location>
    <ligand>
        <name>glyoxylate</name>
        <dbReference type="ChEBI" id="CHEBI:36655"/>
    </ligand>
</feature>
<evidence type="ECO:0000256" key="1">
    <source>
        <dbReference type="ARBA" id="ARBA00001917"/>
    </source>
</evidence>
<dbReference type="PROSITE" id="PS00557">
    <property type="entry name" value="FMN_HYDROXY_ACID_DH_1"/>
    <property type="match status" value="1"/>
</dbReference>
<keyword evidence="10" id="KW-1185">Reference proteome</keyword>
<evidence type="ECO:0000256" key="3">
    <source>
        <dbReference type="ARBA" id="ARBA00022643"/>
    </source>
</evidence>
<dbReference type="InterPro" id="IPR013785">
    <property type="entry name" value="Aldolase_TIM"/>
</dbReference>
<feature type="domain" description="FMN hydroxy acid dehydrogenase" evidence="8">
    <location>
        <begin position="1"/>
        <end position="380"/>
    </location>
</feature>
<dbReference type="PANTHER" id="PTHR10578:SF107">
    <property type="entry name" value="2-HYDROXYACID OXIDASE 1"/>
    <property type="match status" value="1"/>
</dbReference>
<evidence type="ECO:0000313" key="10">
    <source>
        <dbReference type="Proteomes" id="UP000518300"/>
    </source>
</evidence>
<dbReference type="PIRSF" id="PIRSF000138">
    <property type="entry name" value="Al-hdrx_acd_dh"/>
    <property type="match status" value="1"/>
</dbReference>
<dbReference type="InterPro" id="IPR008259">
    <property type="entry name" value="FMN_hydac_DH_AS"/>
</dbReference>
<comment type="caution">
    <text evidence="9">The sequence shown here is derived from an EMBL/GenBank/DDBJ whole genome shotgun (WGS) entry which is preliminary data.</text>
</comment>
<protein>
    <submittedName>
        <fullName evidence="9">Alpha-hydroxy-acid oxidizing protein</fullName>
    </submittedName>
</protein>
<organism evidence="9 10">
    <name type="scientific">Pyxidicoccus fallax</name>
    <dbReference type="NCBI Taxonomy" id="394095"/>
    <lineage>
        <taxon>Bacteria</taxon>
        <taxon>Pseudomonadati</taxon>
        <taxon>Myxococcota</taxon>
        <taxon>Myxococcia</taxon>
        <taxon>Myxococcales</taxon>
        <taxon>Cystobacterineae</taxon>
        <taxon>Myxococcaceae</taxon>
        <taxon>Pyxidicoccus</taxon>
    </lineage>
</organism>
<feature type="active site" description="Proton acceptor" evidence="6">
    <location>
        <position position="275"/>
    </location>
</feature>
<feature type="binding site" evidence="7">
    <location>
        <position position="105"/>
    </location>
    <ligand>
        <name>FMN</name>
        <dbReference type="ChEBI" id="CHEBI:58210"/>
    </ligand>
</feature>
<proteinExistence type="inferred from homology"/>
<evidence type="ECO:0000256" key="2">
    <source>
        <dbReference type="ARBA" id="ARBA00022630"/>
    </source>
</evidence>
<dbReference type="FunFam" id="3.20.20.70:FF:000029">
    <property type="entry name" value="L-lactate dehydrogenase"/>
    <property type="match status" value="1"/>
</dbReference>
<dbReference type="EMBL" id="JABBJJ010000003">
    <property type="protein sequence ID" value="NMO13490.1"/>
    <property type="molecule type" value="Genomic_DNA"/>
</dbReference>
<feature type="binding site" evidence="7">
    <location>
        <begin position="329"/>
        <end position="330"/>
    </location>
    <ligand>
        <name>FMN</name>
        <dbReference type="ChEBI" id="CHEBI:58210"/>
    </ligand>
</feature>
<dbReference type="InterPro" id="IPR037396">
    <property type="entry name" value="FMN_HAD"/>
</dbReference>
<dbReference type="GO" id="GO:0005886">
    <property type="term" value="C:plasma membrane"/>
    <property type="evidence" value="ECO:0007669"/>
    <property type="project" value="TreeGrafter"/>
</dbReference>
<dbReference type="PROSITE" id="PS51349">
    <property type="entry name" value="FMN_HYDROXY_ACID_DH_2"/>
    <property type="match status" value="1"/>
</dbReference>
<dbReference type="Gene3D" id="3.20.20.70">
    <property type="entry name" value="Aldolase class I"/>
    <property type="match status" value="1"/>
</dbReference>
<dbReference type="Proteomes" id="UP000518300">
    <property type="component" value="Unassembled WGS sequence"/>
</dbReference>
<feature type="binding site" evidence="7">
    <location>
        <position position="278"/>
    </location>
    <ligand>
        <name>glyoxylate</name>
        <dbReference type="ChEBI" id="CHEBI:36655"/>
    </ligand>
</feature>
<evidence type="ECO:0000256" key="5">
    <source>
        <dbReference type="ARBA" id="ARBA00024042"/>
    </source>
</evidence>
<evidence type="ECO:0000259" key="8">
    <source>
        <dbReference type="PROSITE" id="PS51349"/>
    </source>
</evidence>
<feature type="binding site" evidence="7">
    <location>
        <position position="154"/>
    </location>
    <ligand>
        <name>FMN</name>
        <dbReference type="ChEBI" id="CHEBI:58210"/>
    </ligand>
</feature>
<evidence type="ECO:0000256" key="6">
    <source>
        <dbReference type="PIRSR" id="PIRSR000138-1"/>
    </source>
</evidence>
<feature type="binding site" evidence="7">
    <location>
        <position position="163"/>
    </location>
    <ligand>
        <name>glyoxylate</name>
        <dbReference type="ChEBI" id="CHEBI:36655"/>
    </ligand>
</feature>
<evidence type="ECO:0000256" key="7">
    <source>
        <dbReference type="PIRSR" id="PIRSR000138-2"/>
    </source>
</evidence>
<comment type="similarity">
    <text evidence="5">Belongs to the FMN-dependent alpha-hydroxy acid dehydrogenase family.</text>
</comment>
<dbReference type="InterPro" id="IPR000262">
    <property type="entry name" value="FMN-dep_DH"/>
</dbReference>
<name>A0A848L3J0_9BACT</name>
<feature type="binding site" evidence="7">
    <location>
        <position position="126"/>
    </location>
    <ligand>
        <name>FMN</name>
        <dbReference type="ChEBI" id="CHEBI:58210"/>
    </ligand>
</feature>
<dbReference type="CDD" id="cd02809">
    <property type="entry name" value="alpha_hydroxyacid_oxid_FMN"/>
    <property type="match status" value="1"/>
</dbReference>
<dbReference type="InterPro" id="IPR012133">
    <property type="entry name" value="Alpha-hydoxy_acid_DH_FMN"/>
</dbReference>
<dbReference type="PANTHER" id="PTHR10578">
    <property type="entry name" value="S -2-HYDROXY-ACID OXIDASE-RELATED"/>
    <property type="match status" value="1"/>
</dbReference>
<keyword evidence="4" id="KW-0560">Oxidoreductase</keyword>
<dbReference type="GO" id="GO:0009060">
    <property type="term" value="P:aerobic respiration"/>
    <property type="evidence" value="ECO:0007669"/>
    <property type="project" value="TreeGrafter"/>
</dbReference>
<dbReference type="AlphaFoldDB" id="A0A848L3J0"/>